<feature type="transmembrane region" description="Helical" evidence="6">
    <location>
        <begin position="108"/>
        <end position="127"/>
    </location>
</feature>
<feature type="transmembrane region" description="Helical" evidence="6">
    <location>
        <begin position="139"/>
        <end position="162"/>
    </location>
</feature>
<dbReference type="OrthoDB" id="9779554at2"/>
<evidence type="ECO:0000256" key="1">
    <source>
        <dbReference type="ARBA" id="ARBA00004141"/>
    </source>
</evidence>
<dbReference type="EMBL" id="CP011232">
    <property type="protein sequence ID" value="AKI97317.1"/>
    <property type="molecule type" value="Genomic_DNA"/>
</dbReference>
<dbReference type="Proteomes" id="UP000035159">
    <property type="component" value="Chromosome"/>
</dbReference>
<organism evidence="7 8">
    <name type="scientific">Kosmotoga pacifica</name>
    <dbReference type="NCBI Taxonomy" id="1330330"/>
    <lineage>
        <taxon>Bacteria</taxon>
        <taxon>Thermotogati</taxon>
        <taxon>Thermotogota</taxon>
        <taxon>Thermotogae</taxon>
        <taxon>Kosmotogales</taxon>
        <taxon>Kosmotogaceae</taxon>
        <taxon>Kosmotoga</taxon>
    </lineage>
</organism>
<comment type="subcellular location">
    <subcellularLocation>
        <location evidence="1 6">Membrane</location>
        <topology evidence="1 6">Multi-pass membrane protein</topology>
    </subcellularLocation>
</comment>
<dbReference type="RefSeq" id="WP_047754451.1">
    <property type="nucleotide sequence ID" value="NZ_CAJUHA010000008.1"/>
</dbReference>
<gene>
    <name evidence="7" type="ORF">IX53_05225</name>
</gene>
<reference evidence="7 8" key="1">
    <citation type="submission" date="2015-04" db="EMBL/GenBank/DDBJ databases">
        <title>Complete Genome Sequence of Kosmotoga pacifica SLHLJ1.</title>
        <authorList>
            <person name="Jiang L.J."/>
            <person name="Shao Z.Z."/>
            <person name="Jebbar M."/>
        </authorList>
    </citation>
    <scope>NUCLEOTIDE SEQUENCE [LARGE SCALE GENOMIC DNA]</scope>
    <source>
        <strain evidence="7 8">SLHLJ1</strain>
    </source>
</reference>
<feature type="transmembrane region" description="Helical" evidence="6">
    <location>
        <begin position="41"/>
        <end position="57"/>
    </location>
</feature>
<keyword evidence="4 6" id="KW-1133">Transmembrane helix</keyword>
<proteinExistence type="inferred from homology"/>
<evidence type="ECO:0000256" key="4">
    <source>
        <dbReference type="ARBA" id="ARBA00022989"/>
    </source>
</evidence>
<keyword evidence="3 6" id="KW-0812">Transmembrane</keyword>
<dbReference type="InterPro" id="IPR001204">
    <property type="entry name" value="Phos_transporter"/>
</dbReference>
<dbReference type="GO" id="GO:0016020">
    <property type="term" value="C:membrane"/>
    <property type="evidence" value="ECO:0007669"/>
    <property type="project" value="UniProtKB-SubCell"/>
</dbReference>
<dbReference type="PANTHER" id="PTHR11101">
    <property type="entry name" value="PHOSPHATE TRANSPORTER"/>
    <property type="match status" value="1"/>
</dbReference>
<accession>A0A0G2Z6Y0</accession>
<dbReference type="GO" id="GO:0005315">
    <property type="term" value="F:phosphate transmembrane transporter activity"/>
    <property type="evidence" value="ECO:0007669"/>
    <property type="project" value="InterPro"/>
</dbReference>
<dbReference type="Pfam" id="PF01384">
    <property type="entry name" value="PHO4"/>
    <property type="match status" value="1"/>
</dbReference>
<name>A0A0G2Z6Y0_9BACT</name>
<keyword evidence="8" id="KW-1185">Reference proteome</keyword>
<sequence length="398" mass="42278">MLLLFSMTFGLALAMAIGGNDVANSMATAVGAKAITVKQAVMIAAVLEFSGAFFFGAHVTSTITKGILNSEVISSDKVLMYGALSALIGAFIWLAIATIKGWPVSTTHSIVGGMVGFGIMAAGLDAVNWVKMFMIVSSWFISPFVGGFLAFVVFKLIALSILRRENPVTATKRYAPLYIAATLFIISFLFGVKTMKMGIYRSLLAGGVFFVLGFLLSFFLVRRYASKNEHKPYEIVEGTFKKMQILTSCYVSFAHGANDVANAVGPLAVVYLALTTGGIGTHVEVPSWMLAIGGFGIALGVGIWGKKVMRTVGTQITTLNNTRGFSIDFAAATTVLLSSFFGMPVSTTHTVVGAVTGVGLAHGLEAVNRGVLKNILWAWFVTVPVSGVISALLFKLFI</sequence>
<feature type="transmembrane region" description="Helical" evidence="6">
    <location>
        <begin position="285"/>
        <end position="304"/>
    </location>
</feature>
<evidence type="ECO:0000256" key="5">
    <source>
        <dbReference type="ARBA" id="ARBA00023136"/>
    </source>
</evidence>
<keyword evidence="2 6" id="KW-0813">Transport</keyword>
<comment type="similarity">
    <text evidence="6">Belongs to the inorganic phosphate transporter (PiT) (TC 2.A.20) family.</text>
</comment>
<dbReference type="PATRIC" id="fig|1330330.3.peg.1048"/>
<dbReference type="GO" id="GO:0035435">
    <property type="term" value="P:phosphate ion transmembrane transport"/>
    <property type="evidence" value="ECO:0007669"/>
    <property type="project" value="TreeGrafter"/>
</dbReference>
<dbReference type="STRING" id="1330330.IX53_05225"/>
<evidence type="ECO:0000313" key="7">
    <source>
        <dbReference type="EMBL" id="AKI97317.1"/>
    </source>
</evidence>
<keyword evidence="5 6" id="KW-0472">Membrane</keyword>
<feature type="transmembrane region" description="Helical" evidence="6">
    <location>
        <begin position="174"/>
        <end position="192"/>
    </location>
</feature>
<feature type="transmembrane region" description="Helical" evidence="6">
    <location>
        <begin position="376"/>
        <end position="397"/>
    </location>
</feature>
<dbReference type="AlphaFoldDB" id="A0A0G2Z6Y0"/>
<feature type="transmembrane region" description="Helical" evidence="6">
    <location>
        <begin position="325"/>
        <end position="343"/>
    </location>
</feature>
<evidence type="ECO:0000313" key="8">
    <source>
        <dbReference type="Proteomes" id="UP000035159"/>
    </source>
</evidence>
<evidence type="ECO:0000256" key="3">
    <source>
        <dbReference type="ARBA" id="ARBA00022692"/>
    </source>
</evidence>
<evidence type="ECO:0000256" key="6">
    <source>
        <dbReference type="RuleBase" id="RU363058"/>
    </source>
</evidence>
<evidence type="ECO:0000256" key="2">
    <source>
        <dbReference type="ARBA" id="ARBA00022448"/>
    </source>
</evidence>
<dbReference type="PANTHER" id="PTHR11101:SF80">
    <property type="entry name" value="PHOSPHATE TRANSPORTER"/>
    <property type="match status" value="1"/>
</dbReference>
<protein>
    <recommendedName>
        <fullName evidence="6">Phosphate transporter</fullName>
    </recommendedName>
</protein>
<feature type="transmembrane region" description="Helical" evidence="6">
    <location>
        <begin position="199"/>
        <end position="221"/>
    </location>
</feature>
<keyword evidence="6" id="KW-0592">Phosphate transport</keyword>
<feature type="transmembrane region" description="Helical" evidence="6">
    <location>
        <begin position="78"/>
        <end position="96"/>
    </location>
</feature>
<dbReference type="KEGG" id="kpf:IX53_05225"/>